<evidence type="ECO:0000256" key="1">
    <source>
        <dbReference type="SAM" id="Phobius"/>
    </source>
</evidence>
<gene>
    <name evidence="3" type="ORF">HNR23_001377</name>
</gene>
<keyword evidence="4" id="KW-1185">Reference proteome</keyword>
<keyword evidence="1" id="KW-0472">Membrane</keyword>
<dbReference type="RefSeq" id="WP_246421619.1">
    <property type="nucleotide sequence ID" value="NZ_JACHDS010000001.1"/>
</dbReference>
<feature type="transmembrane region" description="Helical" evidence="1">
    <location>
        <begin position="21"/>
        <end position="38"/>
    </location>
</feature>
<comment type="caution">
    <text evidence="3">The sequence shown here is derived from an EMBL/GenBank/DDBJ whole genome shotgun (WGS) entry which is preliminary data.</text>
</comment>
<accession>A0A7X0D4H8</accession>
<dbReference type="Pfam" id="PF13471">
    <property type="entry name" value="Transglut_core3"/>
    <property type="match status" value="1"/>
</dbReference>
<organism evidence="3 4">
    <name type="scientific">Nocardiopsis mwathae</name>
    <dbReference type="NCBI Taxonomy" id="1472723"/>
    <lineage>
        <taxon>Bacteria</taxon>
        <taxon>Bacillati</taxon>
        <taxon>Actinomycetota</taxon>
        <taxon>Actinomycetes</taxon>
        <taxon>Streptosporangiales</taxon>
        <taxon>Nocardiopsidaceae</taxon>
        <taxon>Nocardiopsis</taxon>
    </lineage>
</organism>
<evidence type="ECO:0000259" key="2">
    <source>
        <dbReference type="Pfam" id="PF13471"/>
    </source>
</evidence>
<keyword evidence="1" id="KW-0812">Transmembrane</keyword>
<dbReference type="InterPro" id="IPR032708">
    <property type="entry name" value="McjB_C"/>
</dbReference>
<dbReference type="Proteomes" id="UP000546642">
    <property type="component" value="Unassembled WGS sequence"/>
</dbReference>
<dbReference type="NCBIfam" id="NF033537">
    <property type="entry name" value="lasso_biosyn_B2"/>
    <property type="match status" value="1"/>
</dbReference>
<feature type="domain" description="Microcin J25-processing protein McjB C-terminal" evidence="2">
    <location>
        <begin position="25"/>
        <end position="127"/>
    </location>
</feature>
<evidence type="ECO:0000313" key="4">
    <source>
        <dbReference type="Proteomes" id="UP000546642"/>
    </source>
</evidence>
<sequence length="139" mass="15111">MTSHMALPQPDLQRLRLKDRLLGVLGFAAAILLLRFPLKHGVAVVGRLNRSTPKPAAMAEAQTIVAASRAAARWFPGRAACLEGSLAAALTAVLMRRRVVWCIGARLMPYTAHAWIEADGRAIGEPLPPDRPYLLLLQT</sequence>
<name>A0A7X0D4H8_9ACTN</name>
<protein>
    <recommendedName>
        <fullName evidence="2">Microcin J25-processing protein McjB C-terminal domain-containing protein</fullName>
    </recommendedName>
</protein>
<reference evidence="3 4" key="1">
    <citation type="submission" date="2020-08" db="EMBL/GenBank/DDBJ databases">
        <title>Sequencing the genomes of 1000 actinobacteria strains.</title>
        <authorList>
            <person name="Klenk H.-P."/>
        </authorList>
    </citation>
    <scope>NUCLEOTIDE SEQUENCE [LARGE SCALE GENOMIC DNA]</scope>
    <source>
        <strain evidence="3 4">DSM 46659</strain>
    </source>
</reference>
<evidence type="ECO:0000313" key="3">
    <source>
        <dbReference type="EMBL" id="MBB6171317.1"/>
    </source>
</evidence>
<proteinExistence type="predicted"/>
<dbReference type="AlphaFoldDB" id="A0A7X0D4H8"/>
<keyword evidence="1" id="KW-1133">Transmembrane helix</keyword>
<dbReference type="InterPro" id="IPR053521">
    <property type="entry name" value="McjB-like"/>
</dbReference>
<dbReference type="EMBL" id="JACHDS010000001">
    <property type="protein sequence ID" value="MBB6171317.1"/>
    <property type="molecule type" value="Genomic_DNA"/>
</dbReference>